<evidence type="ECO:0000256" key="1">
    <source>
        <dbReference type="RuleBase" id="RU365057"/>
    </source>
</evidence>
<reference evidence="4" key="2">
    <citation type="submission" date="2020-11" db="EMBL/GenBank/DDBJ databases">
        <authorList>
            <person name="Cecchin M."/>
            <person name="Marcolungo L."/>
            <person name="Rossato M."/>
            <person name="Girolomoni L."/>
            <person name="Cosentino E."/>
            <person name="Cuine S."/>
            <person name="Li-Beisson Y."/>
            <person name="Delledonne M."/>
            <person name="Ballottari M."/>
        </authorList>
    </citation>
    <scope>NUCLEOTIDE SEQUENCE</scope>
    <source>
        <strain evidence="4">211/11P</strain>
        <tissue evidence="4">Whole cell</tissue>
    </source>
</reference>
<dbReference type="SUPFAM" id="SSF48371">
    <property type="entry name" value="ARM repeat"/>
    <property type="match status" value="1"/>
</dbReference>
<protein>
    <recommendedName>
        <fullName evidence="1">Protein SDA1</fullName>
    </recommendedName>
</protein>
<dbReference type="InterPro" id="IPR016024">
    <property type="entry name" value="ARM-type_fold"/>
</dbReference>
<dbReference type="EMBL" id="SIDB01000007">
    <property type="protein sequence ID" value="KAI3430569.1"/>
    <property type="molecule type" value="Genomic_DNA"/>
</dbReference>
<evidence type="ECO:0000313" key="5">
    <source>
        <dbReference type="Proteomes" id="UP001055712"/>
    </source>
</evidence>
<feature type="compositionally biased region" description="Low complexity" evidence="2">
    <location>
        <begin position="602"/>
        <end position="627"/>
    </location>
</feature>
<comment type="caution">
    <text evidence="4">The sequence shown here is derived from an EMBL/GenBank/DDBJ whole genome shotgun (WGS) entry which is preliminary data.</text>
</comment>
<feature type="region of interest" description="Disordered" evidence="2">
    <location>
        <begin position="494"/>
        <end position="627"/>
    </location>
</feature>
<dbReference type="GO" id="GO:0015031">
    <property type="term" value="P:protein transport"/>
    <property type="evidence" value="ECO:0007669"/>
    <property type="project" value="UniProtKB-KW"/>
</dbReference>
<keyword evidence="1" id="KW-0813">Transport</keyword>
<feature type="region of interest" description="Disordered" evidence="2">
    <location>
        <begin position="687"/>
        <end position="709"/>
    </location>
</feature>
<dbReference type="PANTHER" id="PTHR12730:SF0">
    <property type="entry name" value="PROTEIN SDA1 HOMOLOG"/>
    <property type="match status" value="1"/>
</dbReference>
<dbReference type="Pfam" id="PF08158">
    <property type="entry name" value="SDA1_HEAT"/>
    <property type="match status" value="1"/>
</dbReference>
<keyword evidence="1" id="KW-0690">Ribosome biogenesis</keyword>
<sequence length="813" mass="90217">MSVSGTDLLSLQGNIKRDPAGYSDEFQMQWRHYKACLALFLLKPDQPGGEFSELVNFIAQVSNSYPQHTGGFAAEISELLDKHHAVLEPTLRQTLVKALILLRNRQQLSPTQLLPLLFRLFRVQDKALRQLVFRHITADIKNANRKQRNERLNRAVQNFMYSVIQDEHEGSAKKGLAVLTEMWRRHVWRDARTVNVIAAATQHKSSRIMLAAVKFFLGQDLVSEGDNADDSDSDAEDKAVVSAASREDIYAAFHKGTNSSKKKKQKKLKRVQASVKRQQRKEDGTRHETFAALQLLHDPQGFAEKLFKRLQHGNERFETRMAMLNLISRTVGVHKLLLLNFYPFLQKYIAPNQRDVTVVLAALVQACHEVVPPDTLAPVLRQLVDQFVHDKARPEVMTIGLKTVREICVRCPLVMNPELLQDLTAYKKFREKQVSSAARGLIGLFRELAPSMLEKRDRGRGADVGAHPMQYGATQIATRIEGAEMLEQALLDGRFDSDGQLVSEGEGEEGEEEEGSELSGGKMDLSGSEEEGEEVEGGSGSEAWSSDGEEEEEAGSGDDEEPAAAAAAAVAEATNSGGEEEEEEEEEDGSDGERAAKRRKTAAPAKPQAPGKEPQAGSIAQLKKQLTAAKAAGEAEQAAAAAAAQQQQEQDVAAPAGVPLEWGRILSSEDFDKIRQLQHRKMVDTAMQKHGLKSASSRQRARAAAEGEADEMMALKGRLAVVNEERLDPEDLRGRHKWRKDKEERMKSVLEGREGREFGARSTLKKQKTGGLSNREKDKRKRLPYAARSGQVKKRLAKNKTKSAKNQKGKVRG</sequence>
<feature type="compositionally biased region" description="Acidic residues" evidence="2">
    <location>
        <begin position="527"/>
        <end position="536"/>
    </location>
</feature>
<evidence type="ECO:0000259" key="3">
    <source>
        <dbReference type="Pfam" id="PF08158"/>
    </source>
</evidence>
<comment type="similarity">
    <text evidence="1">Belongs to the SDA1 family.</text>
</comment>
<dbReference type="GO" id="GO:0000055">
    <property type="term" value="P:ribosomal large subunit export from nucleus"/>
    <property type="evidence" value="ECO:0007669"/>
    <property type="project" value="UniProtKB-UniRule"/>
</dbReference>
<gene>
    <name evidence="4" type="ORF">D9Q98_005162</name>
</gene>
<feature type="region of interest" description="Disordered" evidence="2">
    <location>
        <begin position="721"/>
        <end position="813"/>
    </location>
</feature>
<dbReference type="InterPro" id="IPR027312">
    <property type="entry name" value="Sda1"/>
</dbReference>
<feature type="region of interest" description="Disordered" evidence="2">
    <location>
        <begin position="255"/>
        <end position="285"/>
    </location>
</feature>
<keyword evidence="1" id="KW-0539">Nucleus</keyword>
<feature type="compositionally biased region" description="Acidic residues" evidence="2">
    <location>
        <begin position="578"/>
        <end position="590"/>
    </location>
</feature>
<feature type="domain" description="SDA1 N-terminal" evidence="3">
    <location>
        <begin position="57"/>
        <end position="429"/>
    </location>
</feature>
<accession>A0A9D4TP02</accession>
<feature type="compositionally biased region" description="Basic residues" evidence="2">
    <location>
        <begin position="791"/>
        <end position="813"/>
    </location>
</feature>
<feature type="compositionally biased region" description="Basic and acidic residues" evidence="2">
    <location>
        <begin position="740"/>
        <end position="759"/>
    </location>
</feature>
<feature type="compositionally biased region" description="Low complexity" evidence="2">
    <location>
        <begin position="563"/>
        <end position="577"/>
    </location>
</feature>
<evidence type="ECO:0000313" key="4">
    <source>
        <dbReference type="EMBL" id="KAI3430569.1"/>
    </source>
</evidence>
<keyword evidence="1" id="KW-0653">Protein transport</keyword>
<proteinExistence type="inferred from homology"/>
<dbReference type="Proteomes" id="UP001055712">
    <property type="component" value="Unassembled WGS sequence"/>
</dbReference>
<feature type="compositionally biased region" description="Low complexity" evidence="2">
    <location>
        <begin position="694"/>
        <end position="704"/>
    </location>
</feature>
<organism evidence="4 5">
    <name type="scientific">Chlorella vulgaris</name>
    <name type="common">Green alga</name>
    <dbReference type="NCBI Taxonomy" id="3077"/>
    <lineage>
        <taxon>Eukaryota</taxon>
        <taxon>Viridiplantae</taxon>
        <taxon>Chlorophyta</taxon>
        <taxon>core chlorophytes</taxon>
        <taxon>Trebouxiophyceae</taxon>
        <taxon>Chlorellales</taxon>
        <taxon>Chlorellaceae</taxon>
        <taxon>Chlorella clade</taxon>
        <taxon>Chlorella</taxon>
    </lineage>
</organism>
<feature type="compositionally biased region" description="Acidic residues" evidence="2">
    <location>
        <begin position="505"/>
        <end position="516"/>
    </location>
</feature>
<comment type="subcellular location">
    <subcellularLocation>
        <location evidence="1">Nucleus</location>
        <location evidence="1">Nucleolus</location>
    </subcellularLocation>
</comment>
<dbReference type="GO" id="GO:0005730">
    <property type="term" value="C:nucleolus"/>
    <property type="evidence" value="ECO:0007669"/>
    <property type="project" value="UniProtKB-SubCell"/>
</dbReference>
<reference evidence="4" key="1">
    <citation type="journal article" date="2019" name="Plant J.">
        <title>Chlorella vulgaris genome assembly and annotation reveals the molecular basis for metabolic acclimation to high light conditions.</title>
        <authorList>
            <person name="Cecchin M."/>
            <person name="Marcolungo L."/>
            <person name="Rossato M."/>
            <person name="Girolomoni L."/>
            <person name="Cosentino E."/>
            <person name="Cuine S."/>
            <person name="Li-Beisson Y."/>
            <person name="Delledonne M."/>
            <person name="Ballottari M."/>
        </authorList>
    </citation>
    <scope>NUCLEOTIDE SEQUENCE</scope>
    <source>
        <strain evidence="4">211/11P</strain>
    </source>
</reference>
<dbReference type="InterPro" id="IPR012977">
    <property type="entry name" value="SDA1_N"/>
</dbReference>
<feature type="compositionally biased region" description="Acidic residues" evidence="2">
    <location>
        <begin position="547"/>
        <end position="562"/>
    </location>
</feature>
<comment type="function">
    <text evidence="1">Required for 60S pre-ribosomal subunits export to the cytoplasm.</text>
</comment>
<name>A0A9D4TP02_CHLVU</name>
<keyword evidence="5" id="KW-1185">Reference proteome</keyword>
<dbReference type="PANTHER" id="PTHR12730">
    <property type="entry name" value="HSDA/SDA1-RELATED"/>
    <property type="match status" value="1"/>
</dbReference>
<feature type="compositionally biased region" description="Basic residues" evidence="2">
    <location>
        <begin position="260"/>
        <end position="270"/>
    </location>
</feature>
<dbReference type="AlphaFoldDB" id="A0A9D4TP02"/>
<evidence type="ECO:0000256" key="2">
    <source>
        <dbReference type="SAM" id="MobiDB-lite"/>
    </source>
</evidence>
<dbReference type="OrthoDB" id="2196187at2759"/>
<feature type="compositionally biased region" description="Basic and acidic residues" evidence="2">
    <location>
        <begin position="723"/>
        <end position="733"/>
    </location>
</feature>
<dbReference type="GO" id="GO:0042273">
    <property type="term" value="P:ribosomal large subunit biogenesis"/>
    <property type="evidence" value="ECO:0007669"/>
    <property type="project" value="UniProtKB-UniRule"/>
</dbReference>